<dbReference type="CDD" id="cd05379">
    <property type="entry name" value="CAP_bacterial"/>
    <property type="match status" value="1"/>
</dbReference>
<sequence length="376" mass="42806">MPKVRNIILLLLVAGALWHFYGDTFNHSGISGVYEDIHSDINGIKENPEVVKTIDYLNKEIKLLVGKIKGSTEEGEKLNQAVPDKPELDGPSEQPFSVHNVELNDDRAQVEQQVGPPKRSSMNEYGVNWDAYHENYHNFFMVAYNENDKVIGLYTNQDLLTSTNGISFSSTRDSVLTTLDEPLKYLQKGLVNYQIQDNKEYDMFDINNSYVTIFYDIHENSTVTAIQLISDDLEKQRENFFTKPSELLKEGFEYQLFDLTNAARVNHNLSVLSWDESVRLTARNHSKDMADNNYFGHLNPKGQSPFDRMTQDNITYRMAGENLAAGQTSSIFAHEGLMNSLGHRENKLHTGFESLAVGVAFSDESQPFYTENYLTK</sequence>
<keyword evidence="4" id="KW-0645">Protease</keyword>
<keyword evidence="5" id="KW-1185">Reference proteome</keyword>
<dbReference type="Gene3D" id="3.40.33.10">
    <property type="entry name" value="CAP"/>
    <property type="match status" value="1"/>
</dbReference>
<evidence type="ECO:0000259" key="2">
    <source>
        <dbReference type="Pfam" id="PF00188"/>
    </source>
</evidence>
<dbReference type="Pfam" id="PF00188">
    <property type="entry name" value="CAP"/>
    <property type="match status" value="1"/>
</dbReference>
<dbReference type="PANTHER" id="PTHR31157:SF1">
    <property type="entry name" value="SCP DOMAIN-CONTAINING PROTEIN"/>
    <property type="match status" value="1"/>
</dbReference>
<feature type="region of interest" description="Disordered" evidence="1">
    <location>
        <begin position="74"/>
        <end position="93"/>
    </location>
</feature>
<evidence type="ECO:0000256" key="1">
    <source>
        <dbReference type="SAM" id="MobiDB-lite"/>
    </source>
</evidence>
<reference evidence="4" key="1">
    <citation type="submission" date="2019-11" db="EMBL/GenBank/DDBJ databases">
        <authorList>
            <person name="Li J."/>
        </authorList>
    </citation>
    <scope>NUCLEOTIDE SEQUENCE</scope>
    <source>
        <strain evidence="4">B6B</strain>
    </source>
</reference>
<dbReference type="GO" id="GO:0006508">
    <property type="term" value="P:proteolysis"/>
    <property type="evidence" value="ECO:0007669"/>
    <property type="project" value="UniProtKB-KW"/>
</dbReference>
<dbReference type="RefSeq" id="WP_338079194.1">
    <property type="nucleotide sequence ID" value="NZ_WJNG01000002.1"/>
</dbReference>
<dbReference type="EMBL" id="WJNG01000002">
    <property type="protein sequence ID" value="MRH41390.1"/>
    <property type="molecule type" value="Genomic_DNA"/>
</dbReference>
<name>A0A6A8D7Z4_9BACI</name>
<feature type="domain" description="SCP" evidence="2">
    <location>
        <begin position="257"/>
        <end position="373"/>
    </location>
</feature>
<comment type="caution">
    <text evidence="4">The sequence shown here is derived from an EMBL/GenBank/DDBJ whole genome shotgun (WGS) entry which is preliminary data.</text>
</comment>
<dbReference type="InterPro" id="IPR014044">
    <property type="entry name" value="CAP_dom"/>
</dbReference>
<keyword evidence="4" id="KW-0378">Hydrolase</keyword>
<dbReference type="GO" id="GO:0008233">
    <property type="term" value="F:peptidase activity"/>
    <property type="evidence" value="ECO:0007669"/>
    <property type="project" value="UniProtKB-KW"/>
</dbReference>
<feature type="domain" description="CAP-associated" evidence="3">
    <location>
        <begin position="103"/>
        <end position="239"/>
    </location>
</feature>
<dbReference type="SUPFAM" id="SSF55797">
    <property type="entry name" value="PR-1-like"/>
    <property type="match status" value="1"/>
</dbReference>
<organism evidence="4 5">
    <name type="scientific">Aquibacillus halophilus</name>
    <dbReference type="NCBI Taxonomy" id="930132"/>
    <lineage>
        <taxon>Bacteria</taxon>
        <taxon>Bacillati</taxon>
        <taxon>Bacillota</taxon>
        <taxon>Bacilli</taxon>
        <taxon>Bacillales</taxon>
        <taxon>Bacillaceae</taxon>
        <taxon>Aquibacillus</taxon>
    </lineage>
</organism>
<dbReference type="InterPro" id="IPR029410">
    <property type="entry name" value="CAP_assoc"/>
</dbReference>
<protein>
    <submittedName>
        <fullName evidence="4">Serine protease</fullName>
    </submittedName>
</protein>
<evidence type="ECO:0000259" key="3">
    <source>
        <dbReference type="Pfam" id="PF14504"/>
    </source>
</evidence>
<dbReference type="Pfam" id="PF14504">
    <property type="entry name" value="CAP_assoc_N"/>
    <property type="match status" value="1"/>
</dbReference>
<accession>A0A6A8D7Z4</accession>
<dbReference type="Proteomes" id="UP000799092">
    <property type="component" value="Unassembled WGS sequence"/>
</dbReference>
<proteinExistence type="predicted"/>
<dbReference type="InterPro" id="IPR035940">
    <property type="entry name" value="CAP_sf"/>
</dbReference>
<evidence type="ECO:0000313" key="5">
    <source>
        <dbReference type="Proteomes" id="UP000799092"/>
    </source>
</evidence>
<gene>
    <name evidence="4" type="ORF">GH741_01725</name>
</gene>
<dbReference type="PANTHER" id="PTHR31157">
    <property type="entry name" value="SCP DOMAIN-CONTAINING PROTEIN"/>
    <property type="match status" value="1"/>
</dbReference>
<dbReference type="AlphaFoldDB" id="A0A6A8D7Z4"/>
<evidence type="ECO:0000313" key="4">
    <source>
        <dbReference type="EMBL" id="MRH41390.1"/>
    </source>
</evidence>